<evidence type="ECO:0000313" key="3">
    <source>
        <dbReference type="Proteomes" id="UP000295832"/>
    </source>
</evidence>
<evidence type="ECO:0000313" key="2">
    <source>
        <dbReference type="EMBL" id="TDX44475.1"/>
    </source>
</evidence>
<keyword evidence="3" id="KW-1185">Reference proteome</keyword>
<feature type="transmembrane region" description="Helical" evidence="1">
    <location>
        <begin position="7"/>
        <end position="24"/>
    </location>
</feature>
<comment type="caution">
    <text evidence="2">The sequence shown here is derived from an EMBL/GenBank/DDBJ whole genome shotgun (WGS) entry which is preliminary data.</text>
</comment>
<dbReference type="Proteomes" id="UP000295832">
    <property type="component" value="Unassembled WGS sequence"/>
</dbReference>
<gene>
    <name evidence="2" type="ORF">C7959_1543</name>
</gene>
<protein>
    <submittedName>
        <fullName evidence="2">Uncharacterized protein</fullName>
    </submittedName>
</protein>
<dbReference type="EMBL" id="SOEG01000054">
    <property type="protein sequence ID" value="TDX44475.1"/>
    <property type="molecule type" value="Genomic_DNA"/>
</dbReference>
<proteinExistence type="predicted"/>
<organism evidence="2 3">
    <name type="scientific">Orenia marismortui</name>
    <dbReference type="NCBI Taxonomy" id="46469"/>
    <lineage>
        <taxon>Bacteria</taxon>
        <taxon>Bacillati</taxon>
        <taxon>Bacillota</taxon>
        <taxon>Clostridia</taxon>
        <taxon>Halanaerobiales</taxon>
        <taxon>Halobacteroidaceae</taxon>
        <taxon>Orenia</taxon>
    </lineage>
</organism>
<keyword evidence="1" id="KW-0472">Membrane</keyword>
<feature type="transmembrane region" description="Helical" evidence="1">
    <location>
        <begin position="30"/>
        <end position="52"/>
    </location>
</feature>
<keyword evidence="1" id="KW-0812">Transmembrane</keyword>
<reference evidence="2 3" key="1">
    <citation type="submission" date="2019-03" db="EMBL/GenBank/DDBJ databases">
        <title>Subsurface microbial communities from deep shales in Ohio and West Virginia, USA.</title>
        <authorList>
            <person name="Wrighton K."/>
        </authorList>
    </citation>
    <scope>NUCLEOTIDE SEQUENCE [LARGE SCALE GENOMIC DNA]</scope>
    <source>
        <strain evidence="2 3">MSL 6dP</strain>
    </source>
</reference>
<sequence>MRKYHILSILSIVLFFMGIIYLTYQRPNIIIWRINLTKLLFIPLIFMLAYLLRKKAIVSSLEYKNKKISANYDDKIVTSKEDKLNRDKLAKSNFYF</sequence>
<name>A0A4R8GGV4_9FIRM</name>
<dbReference type="AlphaFoldDB" id="A0A4R8GGV4"/>
<evidence type="ECO:0000256" key="1">
    <source>
        <dbReference type="SAM" id="Phobius"/>
    </source>
</evidence>
<accession>A0A4R8GGV4</accession>
<keyword evidence="1" id="KW-1133">Transmembrane helix</keyword>